<feature type="transmembrane region" description="Helical" evidence="1">
    <location>
        <begin position="112"/>
        <end position="129"/>
    </location>
</feature>
<keyword evidence="1" id="KW-0812">Transmembrane</keyword>
<keyword evidence="1" id="KW-0472">Membrane</keyword>
<feature type="transmembrane region" description="Helical" evidence="1">
    <location>
        <begin position="200"/>
        <end position="218"/>
    </location>
</feature>
<feature type="transmembrane region" description="Helical" evidence="1">
    <location>
        <begin position="159"/>
        <end position="180"/>
    </location>
</feature>
<dbReference type="EMBL" id="MAAF01000004">
    <property type="protein sequence ID" value="OUR85064.1"/>
    <property type="molecule type" value="Genomic_DNA"/>
</dbReference>
<dbReference type="PANTHER" id="PTHR33979:SF2">
    <property type="entry name" value="PEPTIDASE M50B-LIKE-DOMAIN-CONTAINING PROTEIN"/>
    <property type="match status" value="1"/>
</dbReference>
<evidence type="ECO:0008006" key="4">
    <source>
        <dbReference type="Google" id="ProtNLM"/>
    </source>
</evidence>
<accession>A0A1Y5EVL1</accession>
<comment type="caution">
    <text evidence="2">The sequence shown here is derived from an EMBL/GenBank/DDBJ whole genome shotgun (WGS) entry which is preliminary data.</text>
</comment>
<evidence type="ECO:0000256" key="1">
    <source>
        <dbReference type="SAM" id="Phobius"/>
    </source>
</evidence>
<dbReference type="Proteomes" id="UP000243053">
    <property type="component" value="Unassembled WGS sequence"/>
</dbReference>
<feature type="transmembrane region" description="Helical" evidence="1">
    <location>
        <begin position="135"/>
        <end position="152"/>
    </location>
</feature>
<dbReference type="Pfam" id="PF13398">
    <property type="entry name" value="Peptidase_M50B"/>
    <property type="match status" value="1"/>
</dbReference>
<proteinExistence type="predicted"/>
<name>A0A1Y5EVL1_COLPS</name>
<evidence type="ECO:0000313" key="3">
    <source>
        <dbReference type="Proteomes" id="UP000243053"/>
    </source>
</evidence>
<feature type="transmembrane region" description="Helical" evidence="1">
    <location>
        <begin position="80"/>
        <end position="100"/>
    </location>
</feature>
<feature type="transmembrane region" description="Helical" evidence="1">
    <location>
        <begin position="20"/>
        <end position="41"/>
    </location>
</feature>
<dbReference type="AlphaFoldDB" id="A0A1Y5EVL1"/>
<dbReference type="PANTHER" id="PTHR33979">
    <property type="entry name" value="OS02G0221600 PROTEIN"/>
    <property type="match status" value="1"/>
</dbReference>
<sequence length="229" mass="25562">MKSNPKSTSASFWQKYQLYFLLVAAIIIRQIPIISIPLNWLESYFHEISHGIAALLTGGEIMRIQLFANGAGLCTTRGGFSLIISFFGYAGATCWGWLLFKLANSHQRTAQIVSGLMIVLLLASIIFWARDLLTIIIISSLAVMFVFLIKMRRLYTLQLLLKFFGLSILLNSLFSPTYLFDGRDLGDGAALASMTMVPELVWVLLWCVLAAAALYSLIKMNKKSYTQAS</sequence>
<organism evidence="2 3">
    <name type="scientific">Colwellia psychrerythraea</name>
    <name type="common">Vibrio psychroerythus</name>
    <dbReference type="NCBI Taxonomy" id="28229"/>
    <lineage>
        <taxon>Bacteria</taxon>
        <taxon>Pseudomonadati</taxon>
        <taxon>Pseudomonadota</taxon>
        <taxon>Gammaproteobacteria</taxon>
        <taxon>Alteromonadales</taxon>
        <taxon>Colwelliaceae</taxon>
        <taxon>Colwellia</taxon>
    </lineage>
</organism>
<reference evidence="3" key="1">
    <citation type="journal article" date="2017" name="Proc. Natl. Acad. Sci. U.S.A.">
        <title>Simulation of Deepwater Horizon oil plume reveals substrate specialization within a complex community of hydrocarbon degraders.</title>
        <authorList>
            <person name="Hu P."/>
            <person name="Dubinsky E.A."/>
            <person name="Probst A.J."/>
            <person name="Wang J."/>
            <person name="Sieber C.M.K."/>
            <person name="Tom L.M."/>
            <person name="Gardinali P."/>
            <person name="Banfield J.F."/>
            <person name="Atlas R.M."/>
            <person name="Andersen G.L."/>
        </authorList>
    </citation>
    <scope>NUCLEOTIDE SEQUENCE [LARGE SCALE GENOMIC DNA]</scope>
</reference>
<evidence type="ECO:0000313" key="2">
    <source>
        <dbReference type="EMBL" id="OUR85064.1"/>
    </source>
</evidence>
<protein>
    <recommendedName>
        <fullName evidence="4">M50 family peptidase</fullName>
    </recommendedName>
</protein>
<dbReference type="InterPro" id="IPR049500">
    <property type="entry name" value="Peptidase_M50B-like"/>
</dbReference>
<gene>
    <name evidence="2" type="ORF">A9Q75_00300</name>
</gene>
<keyword evidence="1" id="KW-1133">Transmembrane helix</keyword>